<feature type="domain" description="DUF3475" evidence="3">
    <location>
        <begin position="151"/>
        <end position="207"/>
    </location>
</feature>
<feature type="compositionally biased region" description="Polar residues" evidence="1">
    <location>
        <begin position="529"/>
        <end position="550"/>
    </location>
</feature>
<evidence type="ECO:0000256" key="1">
    <source>
        <dbReference type="SAM" id="MobiDB-lite"/>
    </source>
</evidence>
<dbReference type="PANTHER" id="PTHR31730">
    <property type="entry name" value="OS01G0873900 PROTEIN"/>
    <property type="match status" value="1"/>
</dbReference>
<dbReference type="InterPro" id="IPR021864">
    <property type="entry name" value="DUF3475"/>
</dbReference>
<accession>A0A2U1QBN1</accession>
<evidence type="ECO:0000313" key="5">
    <source>
        <dbReference type="Proteomes" id="UP000245207"/>
    </source>
</evidence>
<dbReference type="EMBL" id="PKPP01000245">
    <property type="protein sequence ID" value="PWA95393.1"/>
    <property type="molecule type" value="Genomic_DNA"/>
</dbReference>
<evidence type="ECO:0000313" key="4">
    <source>
        <dbReference type="EMBL" id="PWA95393.1"/>
    </source>
</evidence>
<dbReference type="PANTHER" id="PTHR31730:SF29">
    <property type="entry name" value="DUF668 FAMILY PROTEIN"/>
    <property type="match status" value="1"/>
</dbReference>
<evidence type="ECO:0000259" key="2">
    <source>
        <dbReference type="Pfam" id="PF05003"/>
    </source>
</evidence>
<feature type="domain" description="DUF668" evidence="2">
    <location>
        <begin position="373"/>
        <end position="458"/>
    </location>
</feature>
<dbReference type="GO" id="GO:0045927">
    <property type="term" value="P:positive regulation of growth"/>
    <property type="evidence" value="ECO:0007669"/>
    <property type="project" value="InterPro"/>
</dbReference>
<feature type="region of interest" description="Disordered" evidence="1">
    <location>
        <begin position="527"/>
        <end position="556"/>
    </location>
</feature>
<evidence type="ECO:0000259" key="3">
    <source>
        <dbReference type="Pfam" id="PF11961"/>
    </source>
</evidence>
<proteinExistence type="predicted"/>
<feature type="region of interest" description="Disordered" evidence="1">
    <location>
        <begin position="1"/>
        <end position="28"/>
    </location>
</feature>
<keyword evidence="5" id="KW-1185">Reference proteome</keyword>
<dbReference type="AlphaFoldDB" id="A0A2U1QBN1"/>
<organism evidence="4 5">
    <name type="scientific">Artemisia annua</name>
    <name type="common">Sweet wormwood</name>
    <dbReference type="NCBI Taxonomy" id="35608"/>
    <lineage>
        <taxon>Eukaryota</taxon>
        <taxon>Viridiplantae</taxon>
        <taxon>Streptophyta</taxon>
        <taxon>Embryophyta</taxon>
        <taxon>Tracheophyta</taxon>
        <taxon>Spermatophyta</taxon>
        <taxon>Magnoliopsida</taxon>
        <taxon>eudicotyledons</taxon>
        <taxon>Gunneridae</taxon>
        <taxon>Pentapetalae</taxon>
        <taxon>asterids</taxon>
        <taxon>campanulids</taxon>
        <taxon>Asterales</taxon>
        <taxon>Asteraceae</taxon>
        <taxon>Asteroideae</taxon>
        <taxon>Anthemideae</taxon>
        <taxon>Artemisiinae</taxon>
        <taxon>Artemisia</taxon>
    </lineage>
</organism>
<dbReference type="STRING" id="35608.A0A2U1QBN1"/>
<protein>
    <recommendedName>
        <fullName evidence="6">DUF668 family protein</fullName>
    </recommendedName>
</protein>
<dbReference type="Pfam" id="PF11961">
    <property type="entry name" value="DUF3475"/>
    <property type="match status" value="1"/>
</dbReference>
<dbReference type="Proteomes" id="UP000245207">
    <property type="component" value="Unassembled WGS sequence"/>
</dbReference>
<evidence type="ECO:0008006" key="6">
    <source>
        <dbReference type="Google" id="ProtNLM"/>
    </source>
</evidence>
<sequence>MGGVCTGGTLKREEFGGGDGRSSVGFSGKLKSVKSFGQKKVSNKKDDYDDGLSSSYGYGDGGGGGGGYDDEAYHRRMTSYDSGELFFSISRELKPSTPARVNKVPHVSTFLGKAGSVGLEVLDTLGSSMTNLNAHSGFVSNMASRGNKVSILAFEVANTIVKGSNLMQSLSEENIQILKKEILHSEGVQLLVSTDTKELLRIAASDKREELEVFSREVVRFGDMCKDPQWHNLDRFFARLDLELVTSTQLREEAEITMQDLTNLAQYTSELYHEYHALDRFEQDYRRKLEEVEALHLPRKGESLTILHSDLKHQRKLVRNLKKKSLWSKSLEEVVEKLVDVVTFIHQAIVEAFEENVQTPVTNSKEGRKKPDTLGAAGLALHYANLVTQMDNIASRPISLPPNMRDNLYNGLPANVKSALRSRLQAVDSKEVMTMPQIKAEMEKTLQWLVPVATDTTKAHQGFGWVGEWANTGNEFGKKTAGSNNIIRLQTLYHADKQKMDRYILDLIIWLHRLISLVRFRDKVPKYAPTQSPPTTNNGLIMRSDPSQLKANGKPQRVQISMEDKNLLEKVMKRRMLVPGISKSQEFVIVKKKRASVFASSRSMGSSPRRETAYTNADMLDVLDGLGPNF</sequence>
<dbReference type="OrthoDB" id="2020544at2759"/>
<dbReference type="InterPro" id="IPR007700">
    <property type="entry name" value="DUF668"/>
</dbReference>
<dbReference type="Pfam" id="PF05003">
    <property type="entry name" value="DUF668"/>
    <property type="match status" value="1"/>
</dbReference>
<reference evidence="4 5" key="1">
    <citation type="journal article" date="2018" name="Mol. Plant">
        <title>The genome of Artemisia annua provides insight into the evolution of Asteraceae family and artemisinin biosynthesis.</title>
        <authorList>
            <person name="Shen Q."/>
            <person name="Zhang L."/>
            <person name="Liao Z."/>
            <person name="Wang S."/>
            <person name="Yan T."/>
            <person name="Shi P."/>
            <person name="Liu M."/>
            <person name="Fu X."/>
            <person name="Pan Q."/>
            <person name="Wang Y."/>
            <person name="Lv Z."/>
            <person name="Lu X."/>
            <person name="Zhang F."/>
            <person name="Jiang W."/>
            <person name="Ma Y."/>
            <person name="Chen M."/>
            <person name="Hao X."/>
            <person name="Li L."/>
            <person name="Tang Y."/>
            <person name="Lv G."/>
            <person name="Zhou Y."/>
            <person name="Sun X."/>
            <person name="Brodelius P.E."/>
            <person name="Rose J.K.C."/>
            <person name="Tang K."/>
        </authorList>
    </citation>
    <scope>NUCLEOTIDE SEQUENCE [LARGE SCALE GENOMIC DNA]</scope>
    <source>
        <strain evidence="5">cv. Huhao1</strain>
        <tissue evidence="4">Leaf</tissue>
    </source>
</reference>
<comment type="caution">
    <text evidence="4">The sequence shown here is derived from an EMBL/GenBank/DDBJ whole genome shotgun (WGS) entry which is preliminary data.</text>
</comment>
<name>A0A2U1QBN1_ARTAN</name>
<gene>
    <name evidence="4" type="ORF">CTI12_AA048920</name>
</gene>
<dbReference type="InterPro" id="IPR045021">
    <property type="entry name" value="PSI1/2/3"/>
</dbReference>